<evidence type="ECO:0000256" key="6">
    <source>
        <dbReference type="ARBA" id="ARBA00022692"/>
    </source>
</evidence>
<feature type="domain" description="Histidine kinase" evidence="13">
    <location>
        <begin position="260"/>
        <end position="460"/>
    </location>
</feature>
<organism evidence="15 16">
    <name type="scientific">Kaistia soli DSM 19436</name>
    <dbReference type="NCBI Taxonomy" id="1122133"/>
    <lineage>
        <taxon>Bacteria</taxon>
        <taxon>Pseudomonadati</taxon>
        <taxon>Pseudomonadota</taxon>
        <taxon>Alphaproteobacteria</taxon>
        <taxon>Hyphomicrobiales</taxon>
        <taxon>Kaistiaceae</taxon>
        <taxon>Kaistia</taxon>
    </lineage>
</organism>
<dbReference type="Gene3D" id="1.10.287.130">
    <property type="match status" value="1"/>
</dbReference>
<evidence type="ECO:0000256" key="9">
    <source>
        <dbReference type="ARBA" id="ARBA00023012"/>
    </source>
</evidence>
<dbReference type="GO" id="GO:0000160">
    <property type="term" value="P:phosphorelay signal transduction system"/>
    <property type="evidence" value="ECO:0007669"/>
    <property type="project" value="UniProtKB-KW"/>
</dbReference>
<dbReference type="InterPro" id="IPR050428">
    <property type="entry name" value="TCS_sensor_his_kinase"/>
</dbReference>
<feature type="compositionally biased region" description="Pro residues" evidence="11">
    <location>
        <begin position="108"/>
        <end position="120"/>
    </location>
</feature>
<dbReference type="SMART" id="SM00387">
    <property type="entry name" value="HATPase_c"/>
    <property type="match status" value="1"/>
</dbReference>
<evidence type="ECO:0000256" key="2">
    <source>
        <dbReference type="ARBA" id="ARBA00004370"/>
    </source>
</evidence>
<comment type="subcellular location">
    <subcellularLocation>
        <location evidence="2">Membrane</location>
    </subcellularLocation>
</comment>
<dbReference type="Gene3D" id="3.30.565.10">
    <property type="entry name" value="Histidine kinase-like ATPase, C-terminal domain"/>
    <property type="match status" value="1"/>
</dbReference>
<accession>A0A1M5E3S3</accession>
<keyword evidence="8 12" id="KW-1133">Transmembrane helix</keyword>
<keyword evidence="9" id="KW-0902">Two-component regulatory system</keyword>
<evidence type="ECO:0000313" key="16">
    <source>
        <dbReference type="Proteomes" id="UP000184485"/>
    </source>
</evidence>
<dbReference type="Pfam" id="PF02518">
    <property type="entry name" value="HATPase_c"/>
    <property type="match status" value="1"/>
</dbReference>
<keyword evidence="16" id="KW-1185">Reference proteome</keyword>
<dbReference type="InterPro" id="IPR003660">
    <property type="entry name" value="HAMP_dom"/>
</dbReference>
<feature type="region of interest" description="Disordered" evidence="11">
    <location>
        <begin position="104"/>
        <end position="139"/>
    </location>
</feature>
<dbReference type="SUPFAM" id="SSF55874">
    <property type="entry name" value="ATPase domain of HSP90 chaperone/DNA topoisomerase II/histidine kinase"/>
    <property type="match status" value="1"/>
</dbReference>
<dbReference type="InterPro" id="IPR004358">
    <property type="entry name" value="Sig_transdc_His_kin-like_C"/>
</dbReference>
<dbReference type="InterPro" id="IPR036890">
    <property type="entry name" value="HATPase_C_sf"/>
</dbReference>
<dbReference type="EMBL" id="FQUP01000002">
    <property type="protein sequence ID" value="SHF73899.1"/>
    <property type="molecule type" value="Genomic_DNA"/>
</dbReference>
<keyword evidence="6 12" id="KW-0812">Transmembrane</keyword>
<evidence type="ECO:0000256" key="7">
    <source>
        <dbReference type="ARBA" id="ARBA00022777"/>
    </source>
</evidence>
<evidence type="ECO:0000256" key="8">
    <source>
        <dbReference type="ARBA" id="ARBA00022989"/>
    </source>
</evidence>
<reference evidence="15 16" key="1">
    <citation type="submission" date="2016-11" db="EMBL/GenBank/DDBJ databases">
        <authorList>
            <person name="Jaros S."/>
            <person name="Januszkiewicz K."/>
            <person name="Wedrychowicz H."/>
        </authorList>
    </citation>
    <scope>NUCLEOTIDE SEQUENCE [LARGE SCALE GENOMIC DNA]</scope>
    <source>
        <strain evidence="15 16">DSM 19436</strain>
    </source>
</reference>
<dbReference type="PANTHER" id="PTHR45436:SF5">
    <property type="entry name" value="SENSOR HISTIDINE KINASE TRCS"/>
    <property type="match status" value="1"/>
</dbReference>
<evidence type="ECO:0000256" key="12">
    <source>
        <dbReference type="SAM" id="Phobius"/>
    </source>
</evidence>
<evidence type="ECO:0000313" key="15">
    <source>
        <dbReference type="EMBL" id="SHF73899.1"/>
    </source>
</evidence>
<keyword evidence="5" id="KW-0808">Transferase</keyword>
<keyword evidence="7 15" id="KW-0418">Kinase</keyword>
<proteinExistence type="predicted"/>
<feature type="transmembrane region" description="Helical" evidence="12">
    <location>
        <begin position="12"/>
        <end position="35"/>
    </location>
</feature>
<evidence type="ECO:0000259" key="14">
    <source>
        <dbReference type="PROSITE" id="PS50885"/>
    </source>
</evidence>
<feature type="transmembrane region" description="Helical" evidence="12">
    <location>
        <begin position="152"/>
        <end position="171"/>
    </location>
</feature>
<feature type="domain" description="HAMP" evidence="14">
    <location>
        <begin position="201"/>
        <end position="252"/>
    </location>
</feature>
<dbReference type="OrthoDB" id="9809567at2"/>
<dbReference type="Proteomes" id="UP000184485">
    <property type="component" value="Unassembled WGS sequence"/>
</dbReference>
<evidence type="ECO:0000256" key="4">
    <source>
        <dbReference type="ARBA" id="ARBA00022553"/>
    </source>
</evidence>
<name>A0A1M5E3S3_9HYPH</name>
<keyword evidence="4" id="KW-0597">Phosphoprotein</keyword>
<dbReference type="PROSITE" id="PS50885">
    <property type="entry name" value="HAMP"/>
    <property type="match status" value="1"/>
</dbReference>
<dbReference type="InterPro" id="IPR003594">
    <property type="entry name" value="HATPase_dom"/>
</dbReference>
<dbReference type="EC" id="2.7.13.3" evidence="3"/>
<dbReference type="GO" id="GO:0004673">
    <property type="term" value="F:protein histidine kinase activity"/>
    <property type="evidence" value="ECO:0007669"/>
    <property type="project" value="UniProtKB-EC"/>
</dbReference>
<dbReference type="AlphaFoldDB" id="A0A1M5E3S3"/>
<dbReference type="PROSITE" id="PS50109">
    <property type="entry name" value="HIS_KIN"/>
    <property type="match status" value="1"/>
</dbReference>
<comment type="catalytic activity">
    <reaction evidence="1">
        <text>ATP + protein L-histidine = ADP + protein N-phospho-L-histidine.</text>
        <dbReference type="EC" id="2.7.13.3"/>
    </reaction>
</comment>
<feature type="transmembrane region" description="Helical" evidence="12">
    <location>
        <begin position="177"/>
        <end position="200"/>
    </location>
</feature>
<dbReference type="PRINTS" id="PR00344">
    <property type="entry name" value="BCTRLSENSOR"/>
</dbReference>
<sequence>MSILPRSLGGRLLVGGAIFMVLALAAATILIGLILDRFIVGQIDQRLDLEIATVSGAITSGPDGRVNLRPFAEVPPFDRVGSGWYWQVNGEGVDFRSSSLAGGTLGLPPRPVDPPPPAEPRQPGEPHHPDGPPPPNAVSAAGEELHVRTRSILVGTTPLVITAAAPLSAIATPLREALVPLVISIFAIAAGLLAASFMQVRIGLRPLAKLSEDLRAVRAGRMQRAPAEQPAELVPVVAELNALIDQNAAGLASARLHVANLAHSLKTPLAGLALELAEPGRDPNGAMAPLVEQMERGIRHHLGRARAAAAGGAGMAATFLAPRVVDLVAALAKIHADRNIAVKIDIAGEIGVACEGQDVDEMLGNLLDNAFQWARSTVAVSASEEARRVVLTIRDDGPGLPEALLQDVLLPGRRTDETTPGHGFGLSITRELAELYGGSLTLSRNAPRGLRVALTLPAAIG</sequence>
<evidence type="ECO:0000256" key="3">
    <source>
        <dbReference type="ARBA" id="ARBA00012438"/>
    </source>
</evidence>
<evidence type="ECO:0000256" key="10">
    <source>
        <dbReference type="ARBA" id="ARBA00023136"/>
    </source>
</evidence>
<dbReference type="InterPro" id="IPR005467">
    <property type="entry name" value="His_kinase_dom"/>
</dbReference>
<evidence type="ECO:0000256" key="5">
    <source>
        <dbReference type="ARBA" id="ARBA00022679"/>
    </source>
</evidence>
<dbReference type="PANTHER" id="PTHR45436">
    <property type="entry name" value="SENSOR HISTIDINE KINASE YKOH"/>
    <property type="match status" value="1"/>
</dbReference>
<dbReference type="STRING" id="1122133.SAMN02745157_2883"/>
<keyword evidence="10 12" id="KW-0472">Membrane</keyword>
<dbReference type="RefSeq" id="WP_073053818.1">
    <property type="nucleotide sequence ID" value="NZ_FQUP01000002.1"/>
</dbReference>
<evidence type="ECO:0000256" key="11">
    <source>
        <dbReference type="SAM" id="MobiDB-lite"/>
    </source>
</evidence>
<evidence type="ECO:0000259" key="13">
    <source>
        <dbReference type="PROSITE" id="PS50109"/>
    </source>
</evidence>
<protein>
    <recommendedName>
        <fullName evidence="3">histidine kinase</fullName>
        <ecNumber evidence="3">2.7.13.3</ecNumber>
    </recommendedName>
</protein>
<gene>
    <name evidence="15" type="ORF">SAMN02745157_2883</name>
</gene>
<evidence type="ECO:0000256" key="1">
    <source>
        <dbReference type="ARBA" id="ARBA00000085"/>
    </source>
</evidence>
<dbReference type="GO" id="GO:0005886">
    <property type="term" value="C:plasma membrane"/>
    <property type="evidence" value="ECO:0007669"/>
    <property type="project" value="TreeGrafter"/>
</dbReference>